<gene>
    <name evidence="2" type="ORF">GOBAR_AA37569</name>
</gene>
<dbReference type="EMBL" id="KZ670490">
    <property type="protein sequence ID" value="PPR83144.1"/>
    <property type="molecule type" value="Genomic_DNA"/>
</dbReference>
<name>A0A2P5VWD6_GOSBA</name>
<dbReference type="PANTHER" id="PTHR48040:SF13">
    <property type="entry name" value="ABC TRANSPORTER G FAMILY MEMBER 31"/>
    <property type="match status" value="1"/>
</dbReference>
<evidence type="ECO:0000313" key="3">
    <source>
        <dbReference type="Proteomes" id="UP000239757"/>
    </source>
</evidence>
<dbReference type="AlphaFoldDB" id="A0A2P5VWD6"/>
<reference evidence="2 3" key="1">
    <citation type="submission" date="2015-01" db="EMBL/GenBank/DDBJ databases">
        <title>Genome of allotetraploid Gossypium barbadense reveals genomic plasticity and fiber elongation in cotton evolution.</title>
        <authorList>
            <person name="Chen X."/>
            <person name="Liu X."/>
            <person name="Zhao B."/>
            <person name="Zheng H."/>
            <person name="Hu Y."/>
            <person name="Lu G."/>
            <person name="Yang C."/>
            <person name="Chen J."/>
            <person name="Shan C."/>
            <person name="Zhang L."/>
            <person name="Zhou Y."/>
            <person name="Wang L."/>
            <person name="Guo W."/>
            <person name="Bai Y."/>
            <person name="Ruan J."/>
            <person name="Shangguan X."/>
            <person name="Mao Y."/>
            <person name="Jiang J."/>
            <person name="Zhu Y."/>
            <person name="Lei J."/>
            <person name="Kang H."/>
            <person name="Chen S."/>
            <person name="He X."/>
            <person name="Wang R."/>
            <person name="Wang Y."/>
            <person name="Chen J."/>
            <person name="Wang L."/>
            <person name="Yu S."/>
            <person name="Wang B."/>
            <person name="Wei J."/>
            <person name="Song S."/>
            <person name="Lu X."/>
            <person name="Gao Z."/>
            <person name="Gu W."/>
            <person name="Deng X."/>
            <person name="Ma D."/>
            <person name="Wang S."/>
            <person name="Liang W."/>
            <person name="Fang L."/>
            <person name="Cai C."/>
            <person name="Zhu X."/>
            <person name="Zhou B."/>
            <person name="Zhang Y."/>
            <person name="Chen Z."/>
            <person name="Xu S."/>
            <person name="Zhu R."/>
            <person name="Wang S."/>
            <person name="Zhang T."/>
            <person name="Zhao G."/>
        </authorList>
    </citation>
    <scope>NUCLEOTIDE SEQUENCE [LARGE SCALE GENOMIC DNA]</scope>
    <source>
        <strain evidence="3">cv. Xinhai21</strain>
        <tissue evidence="2">Leaf</tissue>
    </source>
</reference>
<proteinExistence type="predicted"/>
<dbReference type="InterPro" id="IPR013581">
    <property type="entry name" value="PDR_assoc"/>
</dbReference>
<protein>
    <recommendedName>
        <fullName evidence="1">Plant PDR ABC transporter associated domain-containing protein</fullName>
    </recommendedName>
</protein>
<accession>A0A2P5VWD6</accession>
<sequence length="223" mass="25507">MKLSNSSVSKLLSKVPRIILAPLYLEVENFVCSCGVIPCGKKEFLAELHLVFYAHMSYKCLKVVHDEGKVACRERTSGGQSMSHGPMSYISMHTWRQGLETSFLVSTRSIYSDACFVNAYMHGKGYTILLLDQIKPWWVWASWLSPLQYAQRAVSINEFTATRWKKIYAIGNNTIGYNVLHQHGLPSAKYWYWLGVEMEFSQADFDSLLVTEHTRKTSEVNYA</sequence>
<evidence type="ECO:0000259" key="1">
    <source>
        <dbReference type="Pfam" id="PF08370"/>
    </source>
</evidence>
<dbReference type="Proteomes" id="UP000239757">
    <property type="component" value="Unassembled WGS sequence"/>
</dbReference>
<feature type="domain" description="Plant PDR ABC transporter associated" evidence="1">
    <location>
        <begin position="164"/>
        <end position="196"/>
    </location>
</feature>
<evidence type="ECO:0000313" key="2">
    <source>
        <dbReference type="EMBL" id="PPR83144.1"/>
    </source>
</evidence>
<dbReference type="PANTHER" id="PTHR48040">
    <property type="entry name" value="PLEIOTROPIC DRUG RESISTANCE PROTEIN 1-LIKE ISOFORM X1"/>
    <property type="match status" value="1"/>
</dbReference>
<dbReference type="OrthoDB" id="1736591at2759"/>
<dbReference type="Pfam" id="PF08370">
    <property type="entry name" value="PDR_assoc"/>
    <property type="match status" value="1"/>
</dbReference>
<organism evidence="2 3">
    <name type="scientific">Gossypium barbadense</name>
    <name type="common">Sea Island cotton</name>
    <name type="synonym">Hibiscus barbadensis</name>
    <dbReference type="NCBI Taxonomy" id="3634"/>
    <lineage>
        <taxon>Eukaryota</taxon>
        <taxon>Viridiplantae</taxon>
        <taxon>Streptophyta</taxon>
        <taxon>Embryophyta</taxon>
        <taxon>Tracheophyta</taxon>
        <taxon>Spermatophyta</taxon>
        <taxon>Magnoliopsida</taxon>
        <taxon>eudicotyledons</taxon>
        <taxon>Gunneridae</taxon>
        <taxon>Pentapetalae</taxon>
        <taxon>rosids</taxon>
        <taxon>malvids</taxon>
        <taxon>Malvales</taxon>
        <taxon>Malvaceae</taxon>
        <taxon>Malvoideae</taxon>
        <taxon>Gossypium</taxon>
    </lineage>
</organism>